<evidence type="ECO:0000256" key="2">
    <source>
        <dbReference type="SAM" id="Phobius"/>
    </source>
</evidence>
<keyword evidence="2" id="KW-1133">Transmembrane helix</keyword>
<feature type="transmembrane region" description="Helical" evidence="2">
    <location>
        <begin position="105"/>
        <end position="129"/>
    </location>
</feature>
<protein>
    <submittedName>
        <fullName evidence="3">Uncharacterized protein</fullName>
    </submittedName>
</protein>
<organism evidence="3">
    <name type="scientific">Candidatus Kentrum sp. TC</name>
    <dbReference type="NCBI Taxonomy" id="2126339"/>
    <lineage>
        <taxon>Bacteria</taxon>
        <taxon>Pseudomonadati</taxon>
        <taxon>Pseudomonadota</taxon>
        <taxon>Gammaproteobacteria</taxon>
        <taxon>Candidatus Kentrum</taxon>
    </lineage>
</organism>
<evidence type="ECO:0000313" key="3">
    <source>
        <dbReference type="EMBL" id="VFK44166.1"/>
    </source>
</evidence>
<keyword evidence="2" id="KW-0812">Transmembrane</keyword>
<dbReference type="EMBL" id="CAADFT010000032">
    <property type="protein sequence ID" value="VFK44166.1"/>
    <property type="molecule type" value="Genomic_DNA"/>
</dbReference>
<dbReference type="AlphaFoldDB" id="A0A450YRN3"/>
<accession>A0A450YRN3</accession>
<evidence type="ECO:0000256" key="1">
    <source>
        <dbReference type="SAM" id="MobiDB-lite"/>
    </source>
</evidence>
<sequence length="193" mass="20888">MLLSKEGSGPPRGVPCVASPSHPPSSPPVDVGESEAGCACPRSDAPAATSGCRGRLGRRTFPNPYPPPSGTLPPLYPPHMLLHLPGDYRDLDFIAAQMWLLRMRFLFIGSGVLPSVSFVSHLAVGALAVRLTVPVTRVRRELSAPSHFPGRFRLPVTSATHGASRHAWRTMKKPHQSMGFFVYALSVCFCLHE</sequence>
<reference evidence="3" key="1">
    <citation type="submission" date="2019-02" db="EMBL/GenBank/DDBJ databases">
        <authorList>
            <person name="Gruber-Vodicka R. H."/>
            <person name="Seah K. B. B."/>
        </authorList>
    </citation>
    <scope>NUCLEOTIDE SEQUENCE</scope>
    <source>
        <strain evidence="3">BECK_BZ125</strain>
    </source>
</reference>
<keyword evidence="2" id="KW-0472">Membrane</keyword>
<feature type="region of interest" description="Disordered" evidence="1">
    <location>
        <begin position="1"/>
        <end position="69"/>
    </location>
</feature>
<proteinExistence type="predicted"/>
<gene>
    <name evidence="3" type="ORF">BECKTC1821E_GA0114239_103216</name>
</gene>
<name>A0A450YRN3_9GAMM</name>